<gene>
    <name evidence="1" type="ORF">ML462_15830</name>
</gene>
<dbReference type="RefSeq" id="WP_240714809.1">
    <property type="nucleotide sequence ID" value="NZ_JAKVTV010000013.1"/>
</dbReference>
<evidence type="ECO:0000313" key="2">
    <source>
        <dbReference type="Proteomes" id="UP001139226"/>
    </source>
</evidence>
<dbReference type="Proteomes" id="UP001139226">
    <property type="component" value="Unassembled WGS sequence"/>
</dbReference>
<dbReference type="EMBL" id="JAKVTV010000013">
    <property type="protein sequence ID" value="MCH4824644.1"/>
    <property type="molecule type" value="Genomic_DNA"/>
</dbReference>
<name>A0A9X1V5K2_9FLAO</name>
<organism evidence="1 2">
    <name type="scientific">Christiangramia lutea</name>
    <dbReference type="NCBI Taxonomy" id="1607951"/>
    <lineage>
        <taxon>Bacteria</taxon>
        <taxon>Pseudomonadati</taxon>
        <taxon>Bacteroidota</taxon>
        <taxon>Flavobacteriia</taxon>
        <taxon>Flavobacteriales</taxon>
        <taxon>Flavobacteriaceae</taxon>
        <taxon>Christiangramia</taxon>
    </lineage>
</organism>
<comment type="caution">
    <text evidence="1">The sequence shown here is derived from an EMBL/GenBank/DDBJ whole genome shotgun (WGS) entry which is preliminary data.</text>
</comment>
<proteinExistence type="predicted"/>
<protein>
    <submittedName>
        <fullName evidence="1">Uncharacterized protein</fullName>
    </submittedName>
</protein>
<sequence>MKEKLTEIFDLEAEGKYNEAYNGYQKLTLKKPDDFQIWKFYYFFLWSMLEDVNQQFNKKIDLNKELKKQLQIGVKKFSSLSEFNFIVGYTISIFPYEFGDYKEIEKKSKKMLKIATESNPDNLIYKMVFLGSQTDNVNDKEYVEIGKKAQESINTEYRGNGLLNEYFKQVLKR</sequence>
<reference evidence="1" key="1">
    <citation type="submission" date="2022-03" db="EMBL/GenBank/DDBJ databases">
        <title>Gramella crocea sp. nov., isolated from activated sludge of a seafood processing plant.</title>
        <authorList>
            <person name="Zhang X."/>
        </authorList>
    </citation>
    <scope>NUCLEOTIDE SEQUENCE</scope>
    <source>
        <strain evidence="1">YJ019</strain>
    </source>
</reference>
<evidence type="ECO:0000313" key="1">
    <source>
        <dbReference type="EMBL" id="MCH4824644.1"/>
    </source>
</evidence>
<keyword evidence="2" id="KW-1185">Reference proteome</keyword>
<accession>A0A9X1V5K2</accession>
<dbReference type="AlphaFoldDB" id="A0A9X1V5K2"/>